<dbReference type="EMBL" id="UYSU01039845">
    <property type="protein sequence ID" value="VDM01732.1"/>
    <property type="molecule type" value="Genomic_DNA"/>
</dbReference>
<dbReference type="Proteomes" id="UP000275846">
    <property type="component" value="Unassembled WGS sequence"/>
</dbReference>
<evidence type="ECO:0000313" key="2">
    <source>
        <dbReference type="EMBL" id="VDM01732.1"/>
    </source>
</evidence>
<keyword evidence="3" id="KW-1185">Reference proteome</keyword>
<protein>
    <submittedName>
        <fullName evidence="4">BTB domain-containing protein</fullName>
    </submittedName>
</protein>
<gene>
    <name evidence="2" type="ORF">SSLN_LOCUS15346</name>
</gene>
<reference evidence="2 3" key="2">
    <citation type="submission" date="2018-11" db="EMBL/GenBank/DDBJ databases">
        <authorList>
            <consortium name="Pathogen Informatics"/>
        </authorList>
    </citation>
    <scope>NUCLEOTIDE SEQUENCE [LARGE SCALE GENOMIC DNA]</scope>
    <source>
        <strain evidence="2 3">NST_G2</strain>
    </source>
</reference>
<evidence type="ECO:0000313" key="4">
    <source>
        <dbReference type="WBParaSite" id="SSLN_0001592001-mRNA-1"/>
    </source>
</evidence>
<name>A0A183TFU8_SCHSO</name>
<feature type="region of interest" description="Disordered" evidence="1">
    <location>
        <begin position="45"/>
        <end position="76"/>
    </location>
</feature>
<organism evidence="4">
    <name type="scientific">Schistocephalus solidus</name>
    <name type="common">Tapeworm</name>
    <dbReference type="NCBI Taxonomy" id="70667"/>
    <lineage>
        <taxon>Eukaryota</taxon>
        <taxon>Metazoa</taxon>
        <taxon>Spiralia</taxon>
        <taxon>Lophotrochozoa</taxon>
        <taxon>Platyhelminthes</taxon>
        <taxon>Cestoda</taxon>
        <taxon>Eucestoda</taxon>
        <taxon>Diphyllobothriidea</taxon>
        <taxon>Diphyllobothriidae</taxon>
        <taxon>Schistocephalus</taxon>
    </lineage>
</organism>
<feature type="compositionally biased region" description="Basic and acidic residues" evidence="1">
    <location>
        <begin position="1"/>
        <end position="15"/>
    </location>
</feature>
<proteinExistence type="predicted"/>
<evidence type="ECO:0000313" key="3">
    <source>
        <dbReference type="Proteomes" id="UP000275846"/>
    </source>
</evidence>
<feature type="region of interest" description="Disordered" evidence="1">
    <location>
        <begin position="1"/>
        <end position="27"/>
    </location>
</feature>
<dbReference type="WBParaSite" id="SSLN_0001592001-mRNA-1">
    <property type="protein sequence ID" value="SSLN_0001592001-mRNA-1"/>
    <property type="gene ID" value="SSLN_0001592001"/>
</dbReference>
<dbReference type="AlphaFoldDB" id="A0A183TFU8"/>
<accession>A0A183TFU8</accession>
<sequence length="147" mass="16312">MTGPKSDKVPPDPDQSRLLPPDASQCDPDVTLVKKLAPARLCPRSEARPTGYAGNKGNPRCQRMNGSSPHHFEGTTPLLRVDGNTVLTEKMRILKCWTEHFRRFLNWPCNISDEAINRLPQVEPNADLDLLPILQDTIGAMEQLSSG</sequence>
<evidence type="ECO:0000256" key="1">
    <source>
        <dbReference type="SAM" id="MobiDB-lite"/>
    </source>
</evidence>
<reference evidence="4" key="1">
    <citation type="submission" date="2016-06" db="UniProtKB">
        <authorList>
            <consortium name="WormBaseParasite"/>
        </authorList>
    </citation>
    <scope>IDENTIFICATION</scope>
</reference>